<dbReference type="GO" id="GO:0003677">
    <property type="term" value="F:DNA binding"/>
    <property type="evidence" value="ECO:0007669"/>
    <property type="project" value="InterPro"/>
</dbReference>
<comment type="subcellular location">
    <subcellularLocation>
        <location evidence="1">Nucleus</location>
    </subcellularLocation>
</comment>
<dbReference type="Proteomes" id="UP000324585">
    <property type="component" value="Unassembled WGS sequence"/>
</dbReference>
<evidence type="ECO:0000256" key="6">
    <source>
        <dbReference type="SAM" id="MobiDB-lite"/>
    </source>
</evidence>
<feature type="domain" description="DNA polymerase alpha subunit B N-terminal" evidence="8">
    <location>
        <begin position="29"/>
        <end position="79"/>
    </location>
</feature>
<feature type="region of interest" description="Disordered" evidence="6">
    <location>
        <begin position="479"/>
        <end position="521"/>
    </location>
</feature>
<evidence type="ECO:0000256" key="1">
    <source>
        <dbReference type="ARBA" id="ARBA00004123"/>
    </source>
</evidence>
<dbReference type="GO" id="GO:0005658">
    <property type="term" value="C:alpha DNA polymerase:primase complex"/>
    <property type="evidence" value="ECO:0007669"/>
    <property type="project" value="TreeGrafter"/>
</dbReference>
<feature type="domain" description="DNA polymerase alpha/delta/epsilon subunit B" evidence="7">
    <location>
        <begin position="584"/>
        <end position="799"/>
    </location>
</feature>
<dbReference type="GO" id="GO:0006270">
    <property type="term" value="P:DNA replication initiation"/>
    <property type="evidence" value="ECO:0007669"/>
    <property type="project" value="TreeGrafter"/>
</dbReference>
<proteinExistence type="inferred from homology"/>
<dbReference type="Gene3D" id="3.60.21.60">
    <property type="match status" value="1"/>
</dbReference>
<dbReference type="InterPro" id="IPR016722">
    <property type="entry name" value="DNA_pol_alpha_bsu"/>
</dbReference>
<dbReference type="Pfam" id="PF04042">
    <property type="entry name" value="DNA_pol_E_B"/>
    <property type="match status" value="1"/>
</dbReference>
<name>A0A5J4Z0D5_PORPP</name>
<dbReference type="OrthoDB" id="5717at2759"/>
<keyword evidence="5" id="KW-0539">Nucleus</keyword>
<evidence type="ECO:0000313" key="10">
    <source>
        <dbReference type="Proteomes" id="UP000324585"/>
    </source>
</evidence>
<feature type="compositionally biased region" description="Polar residues" evidence="6">
    <location>
        <begin position="137"/>
        <end position="155"/>
    </location>
</feature>
<dbReference type="InterPro" id="IPR043034">
    <property type="entry name" value="DNA_pol_alpha_B_N_sf"/>
</dbReference>
<feature type="region of interest" description="Disordered" evidence="6">
    <location>
        <begin position="363"/>
        <end position="397"/>
    </location>
</feature>
<evidence type="ECO:0000259" key="8">
    <source>
        <dbReference type="Pfam" id="PF08418"/>
    </source>
</evidence>
<sequence>MAGAAMEMTRTRLCELLFGHSGGSDDQTAQETLLDKIVQLCSKHALSADEMFARWEALALEKNIEVSTPTMAHLAQIEDKLNKSKAMASASSSAKKSEAILAPASMITPVSTAKGRGGGLRKGVAVKKSPAAGRKGSAQTKTSAASKGQESVGASSVPLSMLSTDMFFDLDMYAMRDDVQLAPKNLARAFDDAAAMEDVGDAKSVTLDANGSNPAQSQDRVGFRGQGALEVEPILADEDWDISSECAEELLRTTDSEDKLVSFCSSGFCTDFQRVHRVEQLHVHCMNATLGESSSLFEDTHFRYMNDPRSMMTTLLRSRIKEVSERICTTNRCFEPTLEAFDTPTQQLRTICGRVRWELEQGSEDDDIDPNGLDEKGRDGKEDVEDDQAASAAATAVKVPATSTSQSCAQVKQLRANGNAVLLESIEGHCVKLDLSMVQNNLFLVRGQVVVLVGNNPTGRLFRVQHILDCEPNFGASLKPSLTDKGAHSSGDQAVSTGPEQESEGGARGSHSGKIESDPEAMHIDSAATEKPRAKEDLHDSVQTLRILSAAGPFYRAESKTEEESRDGAEADPRAGSPVSEANSKLNYGPLIRVLKTAVVRKAHVLVLFGPFLDANDAAWTASLTSMTYDEYFEAHIVQPVQQFLQSNSSPGLCVVLVPHIDDVHHPFVVPQPGFFDLAKEARLGESASPSLPQLCTAANPDILRLRFPDASGGEILLHLGVSSLPSIESISANSLCTRRDRIGEMVSYLMHQRHFFPIFPVPSGIPLDATLGSAALSMPAGWLPDVVINPSKLGAFVKPLGRALADASSARRVAINPGQAVRMGTRSYAVMDIQVQTHRDSVDQAAQTRFAYKVAIERLD</sequence>
<evidence type="ECO:0000256" key="4">
    <source>
        <dbReference type="ARBA" id="ARBA00022705"/>
    </source>
</evidence>
<dbReference type="PANTHER" id="PTHR23061">
    <property type="entry name" value="DNA POLYMERASE 2 ALPHA 70 KDA SUBUNIT"/>
    <property type="match status" value="1"/>
</dbReference>
<dbReference type="Pfam" id="PF08418">
    <property type="entry name" value="Pol_alpha_B_N"/>
    <property type="match status" value="1"/>
</dbReference>
<dbReference type="EMBL" id="VRMN01000003">
    <property type="protein sequence ID" value="KAA8496167.1"/>
    <property type="molecule type" value="Genomic_DNA"/>
</dbReference>
<feature type="region of interest" description="Disordered" evidence="6">
    <location>
        <begin position="112"/>
        <end position="155"/>
    </location>
</feature>
<evidence type="ECO:0000256" key="3">
    <source>
        <dbReference type="ARBA" id="ARBA00018596"/>
    </source>
</evidence>
<dbReference type="InterPro" id="IPR013627">
    <property type="entry name" value="Pol_alpha_B_N"/>
</dbReference>
<gene>
    <name evidence="9" type="ORF">FVE85_2322</name>
</gene>
<dbReference type="InterPro" id="IPR007185">
    <property type="entry name" value="DNA_pol_a/d/e_bsu"/>
</dbReference>
<dbReference type="PANTHER" id="PTHR23061:SF12">
    <property type="entry name" value="DNA POLYMERASE ALPHA SUBUNIT B"/>
    <property type="match status" value="1"/>
</dbReference>
<evidence type="ECO:0000313" key="9">
    <source>
        <dbReference type="EMBL" id="KAA8496167.1"/>
    </source>
</evidence>
<feature type="compositionally biased region" description="Basic and acidic residues" evidence="6">
    <location>
        <begin position="557"/>
        <end position="573"/>
    </location>
</feature>
<dbReference type="AlphaFoldDB" id="A0A5J4Z0D5"/>
<comment type="caution">
    <text evidence="9">The sequence shown here is derived from an EMBL/GenBank/DDBJ whole genome shotgun (WGS) entry which is preliminary data.</text>
</comment>
<feature type="compositionally biased region" description="Polar residues" evidence="6">
    <location>
        <begin position="490"/>
        <end position="500"/>
    </location>
</feature>
<protein>
    <recommendedName>
        <fullName evidence="3">DNA polymerase alpha subunit B</fullName>
    </recommendedName>
</protein>
<feature type="region of interest" description="Disordered" evidence="6">
    <location>
        <begin position="556"/>
        <end position="581"/>
    </location>
</feature>
<evidence type="ECO:0000256" key="2">
    <source>
        <dbReference type="ARBA" id="ARBA00007299"/>
    </source>
</evidence>
<dbReference type="Gene3D" id="1.10.8.530">
    <property type="entry name" value="DNA polymerase alpha-primase, subunit B, N-terminal domain"/>
    <property type="match status" value="1"/>
</dbReference>
<comment type="similarity">
    <text evidence="2">Belongs to the DNA polymerase alpha subunit B family.</text>
</comment>
<accession>A0A5J4Z0D5</accession>
<keyword evidence="4" id="KW-0235">DNA replication</keyword>
<reference evidence="10" key="1">
    <citation type="journal article" date="2019" name="Nat. Commun.">
        <title>Expansion of phycobilisome linker gene families in mesophilic red algae.</title>
        <authorList>
            <person name="Lee J."/>
            <person name="Kim D."/>
            <person name="Bhattacharya D."/>
            <person name="Yoon H.S."/>
        </authorList>
    </citation>
    <scope>NUCLEOTIDE SEQUENCE [LARGE SCALE GENOMIC DNA]</scope>
    <source>
        <strain evidence="10">CCMP 1328</strain>
    </source>
</reference>
<evidence type="ECO:0000259" key="7">
    <source>
        <dbReference type="Pfam" id="PF04042"/>
    </source>
</evidence>
<evidence type="ECO:0000256" key="5">
    <source>
        <dbReference type="ARBA" id="ARBA00023242"/>
    </source>
</evidence>
<keyword evidence="10" id="KW-1185">Reference proteome</keyword>
<organism evidence="9 10">
    <name type="scientific">Porphyridium purpureum</name>
    <name type="common">Red alga</name>
    <name type="synonym">Porphyridium cruentum</name>
    <dbReference type="NCBI Taxonomy" id="35688"/>
    <lineage>
        <taxon>Eukaryota</taxon>
        <taxon>Rhodophyta</taxon>
        <taxon>Bangiophyceae</taxon>
        <taxon>Porphyridiales</taxon>
        <taxon>Porphyridiaceae</taxon>
        <taxon>Porphyridium</taxon>
    </lineage>
</organism>